<proteinExistence type="predicted"/>
<dbReference type="Proteomes" id="UP001057402">
    <property type="component" value="Chromosome 6"/>
</dbReference>
<protein>
    <submittedName>
        <fullName evidence="1">Uncharacterized protein</fullName>
    </submittedName>
</protein>
<evidence type="ECO:0000313" key="2">
    <source>
        <dbReference type="Proteomes" id="UP001057402"/>
    </source>
</evidence>
<organism evidence="1 2">
    <name type="scientific">Melastoma candidum</name>
    <dbReference type="NCBI Taxonomy" id="119954"/>
    <lineage>
        <taxon>Eukaryota</taxon>
        <taxon>Viridiplantae</taxon>
        <taxon>Streptophyta</taxon>
        <taxon>Embryophyta</taxon>
        <taxon>Tracheophyta</taxon>
        <taxon>Spermatophyta</taxon>
        <taxon>Magnoliopsida</taxon>
        <taxon>eudicotyledons</taxon>
        <taxon>Gunneridae</taxon>
        <taxon>Pentapetalae</taxon>
        <taxon>rosids</taxon>
        <taxon>malvids</taxon>
        <taxon>Myrtales</taxon>
        <taxon>Melastomataceae</taxon>
        <taxon>Melastomatoideae</taxon>
        <taxon>Melastomateae</taxon>
        <taxon>Melastoma</taxon>
    </lineage>
</organism>
<sequence length="344" mass="38775">MGVSGNLRRRVVVGVIPRWGSSFRRPYGSKPKADLKKLRPMIMRRLEGRAGDYPIQKMVPLAQEVLLSWNSLRHGVSEILKAVPVSACKLCPEVYVGEKGHLINTCSGYKRMAKRYLHEWVSGGLTDILVPVEAFHLRTMFQDVIKHQERFDYDRTSAVVELCWQAGADPRDERLYAGLSNSGTVLGKIDDGEVASERDLMLTANRTLRAWETLRDGLQKLLLVYPAKVCKYCSEVHIGPSGHKARMCGVFKFESWRGGHFWQKARVDDLVPPKIVWHRRPQDPPVLVDEGKEYYGHAPAVVDLCVQAGAVPPVEYRCMMKTQGLAAPFKSDNEGSGRIYRSLS</sequence>
<accession>A0ACB9QB28</accession>
<gene>
    <name evidence="1" type="ORF">MLD38_019969</name>
</gene>
<keyword evidence="2" id="KW-1185">Reference proteome</keyword>
<comment type="caution">
    <text evidence="1">The sequence shown here is derived from an EMBL/GenBank/DDBJ whole genome shotgun (WGS) entry which is preliminary data.</text>
</comment>
<dbReference type="EMBL" id="CM042885">
    <property type="protein sequence ID" value="KAI4363797.1"/>
    <property type="molecule type" value="Genomic_DNA"/>
</dbReference>
<reference evidence="2" key="1">
    <citation type="journal article" date="2023" name="Front. Plant Sci.">
        <title>Chromosomal-level genome assembly of Melastoma candidum provides insights into trichome evolution.</title>
        <authorList>
            <person name="Zhong Y."/>
            <person name="Wu W."/>
            <person name="Sun C."/>
            <person name="Zou P."/>
            <person name="Liu Y."/>
            <person name="Dai S."/>
            <person name="Zhou R."/>
        </authorList>
    </citation>
    <scope>NUCLEOTIDE SEQUENCE [LARGE SCALE GENOMIC DNA]</scope>
</reference>
<evidence type="ECO:0000313" key="1">
    <source>
        <dbReference type="EMBL" id="KAI4363797.1"/>
    </source>
</evidence>
<name>A0ACB9QB28_9MYRT</name>